<comment type="caution">
    <text evidence="2">The sequence shown here is derived from an EMBL/GenBank/DDBJ whole genome shotgun (WGS) entry which is preliminary data.</text>
</comment>
<dbReference type="AlphaFoldDB" id="A0A8J5SNS4"/>
<evidence type="ECO:0000313" key="2">
    <source>
        <dbReference type="EMBL" id="KAG8064135.1"/>
    </source>
</evidence>
<evidence type="ECO:0000259" key="1">
    <source>
        <dbReference type="Pfam" id="PF13968"/>
    </source>
</evidence>
<accession>A0A8J5SNS4</accession>
<gene>
    <name evidence="2" type="ORF">GUJ93_ZPchr0004g39947</name>
</gene>
<dbReference type="InterPro" id="IPR025315">
    <property type="entry name" value="DUF4220"/>
</dbReference>
<reference evidence="2" key="1">
    <citation type="journal article" date="2021" name="bioRxiv">
        <title>Whole Genome Assembly and Annotation of Northern Wild Rice, Zizania palustris L., Supports a Whole Genome Duplication in the Zizania Genus.</title>
        <authorList>
            <person name="Haas M."/>
            <person name="Kono T."/>
            <person name="Macchietto M."/>
            <person name="Millas R."/>
            <person name="McGilp L."/>
            <person name="Shao M."/>
            <person name="Duquette J."/>
            <person name="Hirsch C.N."/>
            <person name="Kimball J."/>
        </authorList>
    </citation>
    <scope>NUCLEOTIDE SEQUENCE</scope>
    <source>
        <tissue evidence="2">Fresh leaf tissue</tissue>
    </source>
</reference>
<keyword evidence="3" id="KW-1185">Reference proteome</keyword>
<sequence>MWTVMQMELSLMYDILYTKANVIHNHTTCIGYGIRAMAPLAVVISVVLFQFSGKGGQNRVDVAITYVLLGGALILETKSLLSSLGSTWALAFLCATRRIWLRHAALCSGRWHRLRRALVSLRRPGMSVTSGSSRKWTLTMGQYNMMLSCARQVNMRSGWFNDWSTFLGLNDWLDRKHCSWNIPVVPDMVKKSLREILKDISKRWELNTMGLLRGKWGDLAMSSNDRAEQFKAIEVQHGVDFHESVLIWHIATEMFLTTRELADGSSIVEAIRAVSNYLMFLFVDRPDMLPGLPQNWLYQQTMNNMVQSCKSRNGFVKESARLKLIKQVAGILLPKDQEQPKTGPKVPRLNYARHIARKLTEWKNEDPVDVLLDLWIDFLVYAANRCNRESHAKKLNNGCEFLTVVWLMVEHNYALANALKAKESNK</sequence>
<dbReference type="InterPro" id="IPR007658">
    <property type="entry name" value="DUF594"/>
</dbReference>
<feature type="domain" description="DUF4220" evidence="1">
    <location>
        <begin position="1"/>
        <end position="146"/>
    </location>
</feature>
<dbReference type="EMBL" id="JAAALK010000285">
    <property type="protein sequence ID" value="KAG8064135.1"/>
    <property type="molecule type" value="Genomic_DNA"/>
</dbReference>
<reference evidence="2" key="2">
    <citation type="submission" date="2021-02" db="EMBL/GenBank/DDBJ databases">
        <authorList>
            <person name="Kimball J.A."/>
            <person name="Haas M.W."/>
            <person name="Macchietto M."/>
            <person name="Kono T."/>
            <person name="Duquette J."/>
            <person name="Shao M."/>
        </authorList>
    </citation>
    <scope>NUCLEOTIDE SEQUENCE</scope>
    <source>
        <tissue evidence="2">Fresh leaf tissue</tissue>
    </source>
</reference>
<evidence type="ECO:0000313" key="3">
    <source>
        <dbReference type="Proteomes" id="UP000729402"/>
    </source>
</evidence>
<dbReference type="PANTHER" id="PTHR31325">
    <property type="entry name" value="OS01G0798800 PROTEIN-RELATED"/>
    <property type="match status" value="1"/>
</dbReference>
<name>A0A8J5SNS4_ZIZPA</name>
<dbReference type="Pfam" id="PF13968">
    <property type="entry name" value="DUF4220"/>
    <property type="match status" value="1"/>
</dbReference>
<protein>
    <recommendedName>
        <fullName evidence="1">DUF4220 domain-containing protein</fullName>
    </recommendedName>
</protein>
<dbReference type="Proteomes" id="UP000729402">
    <property type="component" value="Unassembled WGS sequence"/>
</dbReference>
<organism evidence="2 3">
    <name type="scientific">Zizania palustris</name>
    <name type="common">Northern wild rice</name>
    <dbReference type="NCBI Taxonomy" id="103762"/>
    <lineage>
        <taxon>Eukaryota</taxon>
        <taxon>Viridiplantae</taxon>
        <taxon>Streptophyta</taxon>
        <taxon>Embryophyta</taxon>
        <taxon>Tracheophyta</taxon>
        <taxon>Spermatophyta</taxon>
        <taxon>Magnoliopsida</taxon>
        <taxon>Liliopsida</taxon>
        <taxon>Poales</taxon>
        <taxon>Poaceae</taxon>
        <taxon>BOP clade</taxon>
        <taxon>Oryzoideae</taxon>
        <taxon>Oryzeae</taxon>
        <taxon>Zizaniinae</taxon>
        <taxon>Zizania</taxon>
    </lineage>
</organism>
<dbReference type="Pfam" id="PF04578">
    <property type="entry name" value="DUF594"/>
    <property type="match status" value="1"/>
</dbReference>
<proteinExistence type="predicted"/>
<dbReference type="OrthoDB" id="625425at2759"/>